<dbReference type="Proteomes" id="UP000325081">
    <property type="component" value="Unassembled WGS sequence"/>
</dbReference>
<dbReference type="EMBL" id="BKCP01001002">
    <property type="protein sequence ID" value="GER26262.1"/>
    <property type="molecule type" value="Genomic_DNA"/>
</dbReference>
<dbReference type="SUPFAM" id="SSF53098">
    <property type="entry name" value="Ribonuclease H-like"/>
    <property type="match status" value="1"/>
</dbReference>
<protein>
    <submittedName>
        <fullName evidence="1">Pol polyprotein</fullName>
    </submittedName>
</protein>
<evidence type="ECO:0000313" key="2">
    <source>
        <dbReference type="Proteomes" id="UP000325081"/>
    </source>
</evidence>
<reference evidence="2" key="1">
    <citation type="journal article" date="2019" name="Curr. Biol.">
        <title>Genome Sequence of Striga asiatica Provides Insight into the Evolution of Plant Parasitism.</title>
        <authorList>
            <person name="Yoshida S."/>
            <person name="Kim S."/>
            <person name="Wafula E.K."/>
            <person name="Tanskanen J."/>
            <person name="Kim Y.M."/>
            <person name="Honaas L."/>
            <person name="Yang Z."/>
            <person name="Spallek T."/>
            <person name="Conn C.E."/>
            <person name="Ichihashi Y."/>
            <person name="Cheong K."/>
            <person name="Cui S."/>
            <person name="Der J.P."/>
            <person name="Gundlach H."/>
            <person name="Jiao Y."/>
            <person name="Hori C."/>
            <person name="Ishida J.K."/>
            <person name="Kasahara H."/>
            <person name="Kiba T."/>
            <person name="Kim M.S."/>
            <person name="Koo N."/>
            <person name="Laohavisit A."/>
            <person name="Lee Y.H."/>
            <person name="Lumba S."/>
            <person name="McCourt P."/>
            <person name="Mortimer J.C."/>
            <person name="Mutuku J.M."/>
            <person name="Nomura T."/>
            <person name="Sasaki-Sekimoto Y."/>
            <person name="Seto Y."/>
            <person name="Wang Y."/>
            <person name="Wakatake T."/>
            <person name="Sakakibara H."/>
            <person name="Demura T."/>
            <person name="Yamaguchi S."/>
            <person name="Yoneyama K."/>
            <person name="Manabe R.I."/>
            <person name="Nelson D.C."/>
            <person name="Schulman A.H."/>
            <person name="Timko M.P."/>
            <person name="dePamphilis C.W."/>
            <person name="Choi D."/>
            <person name="Shirasu K."/>
        </authorList>
    </citation>
    <scope>NUCLEOTIDE SEQUENCE [LARGE SCALE GENOMIC DNA]</scope>
    <source>
        <strain evidence="2">cv. UVA1</strain>
    </source>
</reference>
<name>A0A5A7P0I0_STRAF</name>
<dbReference type="OrthoDB" id="1714224at2759"/>
<keyword evidence="2" id="KW-1185">Reference proteome</keyword>
<dbReference type="InterPro" id="IPR012337">
    <property type="entry name" value="RNaseH-like_sf"/>
</dbReference>
<proteinExistence type="predicted"/>
<gene>
    <name evidence="1" type="ORF">STAS_01905</name>
</gene>
<comment type="caution">
    <text evidence="1">The sequence shown here is derived from an EMBL/GenBank/DDBJ whole genome shotgun (WGS) entry which is preliminary data.</text>
</comment>
<dbReference type="AlphaFoldDB" id="A0A5A7P0I0"/>
<organism evidence="1 2">
    <name type="scientific">Striga asiatica</name>
    <name type="common">Asiatic witchweed</name>
    <name type="synonym">Buchnera asiatica</name>
    <dbReference type="NCBI Taxonomy" id="4170"/>
    <lineage>
        <taxon>Eukaryota</taxon>
        <taxon>Viridiplantae</taxon>
        <taxon>Streptophyta</taxon>
        <taxon>Embryophyta</taxon>
        <taxon>Tracheophyta</taxon>
        <taxon>Spermatophyta</taxon>
        <taxon>Magnoliopsida</taxon>
        <taxon>eudicotyledons</taxon>
        <taxon>Gunneridae</taxon>
        <taxon>Pentapetalae</taxon>
        <taxon>asterids</taxon>
        <taxon>lamiids</taxon>
        <taxon>Lamiales</taxon>
        <taxon>Orobanchaceae</taxon>
        <taxon>Buchnereae</taxon>
        <taxon>Striga</taxon>
    </lineage>
</organism>
<accession>A0A5A7P0I0</accession>
<dbReference type="Gene3D" id="3.30.420.10">
    <property type="entry name" value="Ribonuclease H-like superfamily/Ribonuclease H"/>
    <property type="match status" value="1"/>
</dbReference>
<evidence type="ECO:0000313" key="1">
    <source>
        <dbReference type="EMBL" id="GER26262.1"/>
    </source>
</evidence>
<dbReference type="InterPro" id="IPR036397">
    <property type="entry name" value="RNaseH_sf"/>
</dbReference>
<dbReference type="GO" id="GO:0003676">
    <property type="term" value="F:nucleic acid binding"/>
    <property type="evidence" value="ECO:0007669"/>
    <property type="project" value="InterPro"/>
</dbReference>
<sequence length="153" mass="17375">MSSLLLFDQWGIDIVAPLPQATDQRKFLLITIDNCSKWIEAEPLARVTNDKVMKFLLTNICCRHGILKVLIGPFKGKWTGRSREQHNPKLAQRLDGESLGTLGRLARLSFMGLQDHAQDLNKRNTIQHVYGMEVIIQVEISVSSARISTYKEE</sequence>